<comment type="subcellular location">
    <subcellularLocation>
        <location evidence="1 9">Cell inner membrane</location>
        <topology evidence="1 9">Multi-pass membrane protein</topology>
    </subcellularLocation>
</comment>
<dbReference type="Proteomes" id="UP000644693">
    <property type="component" value="Unassembled WGS sequence"/>
</dbReference>
<dbReference type="PANTHER" id="PTHR35011">
    <property type="entry name" value="2,3-DIKETO-L-GULONATE TRAP TRANSPORTER SMALL PERMEASE PROTEIN YIAM"/>
    <property type="match status" value="1"/>
</dbReference>
<feature type="transmembrane region" description="Helical" evidence="9">
    <location>
        <begin position="132"/>
        <end position="152"/>
    </location>
</feature>
<evidence type="ECO:0000313" key="11">
    <source>
        <dbReference type="EMBL" id="GHD34947.1"/>
    </source>
</evidence>
<keyword evidence="5 9" id="KW-0812">Transmembrane</keyword>
<keyword evidence="7 9" id="KW-0472">Membrane</keyword>
<evidence type="ECO:0000313" key="12">
    <source>
        <dbReference type="Proteomes" id="UP000644693"/>
    </source>
</evidence>
<proteinExistence type="inferred from homology"/>
<dbReference type="GO" id="GO:0005886">
    <property type="term" value="C:plasma membrane"/>
    <property type="evidence" value="ECO:0007669"/>
    <property type="project" value="UniProtKB-SubCell"/>
</dbReference>
<dbReference type="InterPro" id="IPR055348">
    <property type="entry name" value="DctQ"/>
</dbReference>
<dbReference type="EMBL" id="BMYM01000002">
    <property type="protein sequence ID" value="GHD34947.1"/>
    <property type="molecule type" value="Genomic_DNA"/>
</dbReference>
<reference evidence="11" key="1">
    <citation type="journal article" date="2014" name="Int. J. Syst. Evol. Microbiol.">
        <title>Complete genome sequence of Corynebacterium casei LMG S-19264T (=DSM 44701T), isolated from a smear-ripened cheese.</title>
        <authorList>
            <consortium name="US DOE Joint Genome Institute (JGI-PGF)"/>
            <person name="Walter F."/>
            <person name="Albersmeier A."/>
            <person name="Kalinowski J."/>
            <person name="Ruckert C."/>
        </authorList>
    </citation>
    <scope>NUCLEOTIDE SEQUENCE</scope>
    <source>
        <strain evidence="11">KCTC 23430</strain>
    </source>
</reference>
<dbReference type="InterPro" id="IPR007387">
    <property type="entry name" value="TRAP_DctQ"/>
</dbReference>
<comment type="caution">
    <text evidence="11">The sequence shown here is derived from an EMBL/GenBank/DDBJ whole genome shotgun (WGS) entry which is preliminary data.</text>
</comment>
<evidence type="ECO:0000256" key="6">
    <source>
        <dbReference type="ARBA" id="ARBA00022989"/>
    </source>
</evidence>
<evidence type="ECO:0000259" key="10">
    <source>
        <dbReference type="Pfam" id="PF04290"/>
    </source>
</evidence>
<accession>A0A919CL30</accession>
<comment type="subunit">
    <text evidence="9">The complex comprises the extracytoplasmic solute receptor protein and the two transmembrane proteins.</text>
</comment>
<evidence type="ECO:0000256" key="4">
    <source>
        <dbReference type="ARBA" id="ARBA00022519"/>
    </source>
</evidence>
<comment type="similarity">
    <text evidence="8 9">Belongs to the TRAP transporter small permease family.</text>
</comment>
<comment type="function">
    <text evidence="9">Part of the tripartite ATP-independent periplasmic (TRAP) transport system.</text>
</comment>
<dbReference type="AlphaFoldDB" id="A0A919CL30"/>
<evidence type="ECO:0000256" key="1">
    <source>
        <dbReference type="ARBA" id="ARBA00004429"/>
    </source>
</evidence>
<dbReference type="GO" id="GO:0022857">
    <property type="term" value="F:transmembrane transporter activity"/>
    <property type="evidence" value="ECO:0007669"/>
    <property type="project" value="UniProtKB-UniRule"/>
</dbReference>
<evidence type="ECO:0000256" key="9">
    <source>
        <dbReference type="RuleBase" id="RU369079"/>
    </source>
</evidence>
<keyword evidence="2 9" id="KW-0813">Transport</keyword>
<dbReference type="PANTHER" id="PTHR35011:SF4">
    <property type="entry name" value="SLL1102 PROTEIN"/>
    <property type="match status" value="1"/>
</dbReference>
<gene>
    <name evidence="11" type="ORF">GCM10007053_21270</name>
</gene>
<evidence type="ECO:0000256" key="3">
    <source>
        <dbReference type="ARBA" id="ARBA00022475"/>
    </source>
</evidence>
<feature type="transmembrane region" description="Helical" evidence="9">
    <location>
        <begin position="21"/>
        <end position="41"/>
    </location>
</feature>
<dbReference type="RefSeq" id="WP_189477784.1">
    <property type="nucleotide sequence ID" value="NZ_BMYM01000002.1"/>
</dbReference>
<feature type="transmembrane region" description="Helical" evidence="9">
    <location>
        <begin position="91"/>
        <end position="112"/>
    </location>
</feature>
<feature type="transmembrane region" description="Helical" evidence="9">
    <location>
        <begin position="53"/>
        <end position="70"/>
    </location>
</feature>
<reference evidence="11" key="2">
    <citation type="submission" date="2020-09" db="EMBL/GenBank/DDBJ databases">
        <authorList>
            <person name="Sun Q."/>
            <person name="Kim S."/>
        </authorList>
    </citation>
    <scope>NUCLEOTIDE SEQUENCE</scope>
    <source>
        <strain evidence="11">KCTC 23430</strain>
    </source>
</reference>
<feature type="domain" description="Tripartite ATP-independent periplasmic transporters DctQ component" evidence="10">
    <location>
        <begin position="29"/>
        <end position="161"/>
    </location>
</feature>
<dbReference type="Pfam" id="PF04290">
    <property type="entry name" value="DctQ"/>
    <property type="match status" value="1"/>
</dbReference>
<evidence type="ECO:0000256" key="8">
    <source>
        <dbReference type="ARBA" id="ARBA00038436"/>
    </source>
</evidence>
<name>A0A919CL30_9GAMM</name>
<keyword evidence="3" id="KW-1003">Cell membrane</keyword>
<keyword evidence="12" id="KW-1185">Reference proteome</keyword>
<evidence type="ECO:0000256" key="2">
    <source>
        <dbReference type="ARBA" id="ARBA00022448"/>
    </source>
</evidence>
<organism evidence="11 12">
    <name type="scientific">Parahalioglobus pacificus</name>
    <dbReference type="NCBI Taxonomy" id="930806"/>
    <lineage>
        <taxon>Bacteria</taxon>
        <taxon>Pseudomonadati</taxon>
        <taxon>Pseudomonadota</taxon>
        <taxon>Gammaproteobacteria</taxon>
        <taxon>Cellvibrionales</taxon>
        <taxon>Halieaceae</taxon>
        <taxon>Parahalioglobus</taxon>
    </lineage>
</organism>
<evidence type="ECO:0000256" key="5">
    <source>
        <dbReference type="ARBA" id="ARBA00022692"/>
    </source>
</evidence>
<evidence type="ECO:0000256" key="7">
    <source>
        <dbReference type="ARBA" id="ARBA00023136"/>
    </source>
</evidence>
<protein>
    <recommendedName>
        <fullName evidence="9">TRAP transporter small permease protein</fullName>
    </recommendedName>
</protein>
<keyword evidence="6 9" id="KW-1133">Transmembrane helix</keyword>
<sequence length="174" mass="19387">MLQLRALIGVIDSFTDTTGRYLAWLALGMALLTALVVLLRYGFNIGSIAAQEAVTYMHGSLFMLGAAYALKHGDHVRVDIFYRRFSPVTQAWVNSIGTLVFLLPVCVFILGMSWDYVAESWAIRETSPEPGGIPAVFLLKTLLLLLPLLLILQGITELLRNTLFLMDPESERQK</sequence>
<keyword evidence="4 9" id="KW-0997">Cell inner membrane</keyword>